<accession>A0A7D9D130</accession>
<name>A0A7D9D130_9GAMM</name>
<proteinExistence type="predicted"/>
<dbReference type="EMBL" id="LR633966">
    <property type="protein sequence ID" value="VUX54878.1"/>
    <property type="molecule type" value="Genomic_DNA"/>
</dbReference>
<evidence type="ECO:0000256" key="1">
    <source>
        <dbReference type="SAM" id="SignalP"/>
    </source>
</evidence>
<reference evidence="2" key="1">
    <citation type="submission" date="2019-07" db="EMBL/GenBank/DDBJ databases">
        <authorList>
            <person name="Weber M."/>
            <person name="Kostadinov I."/>
            <person name="Kostadinov D I."/>
        </authorList>
    </citation>
    <scope>NUCLEOTIDE SEQUENCE</scope>
    <source>
        <strain evidence="2">Gfbio:sag-sample-b02:053724c1-46a9-4a36-b237-ea2bf867836b</strain>
    </source>
</reference>
<feature type="signal peptide" evidence="1">
    <location>
        <begin position="1"/>
        <end position="19"/>
    </location>
</feature>
<protein>
    <recommendedName>
        <fullName evidence="3">Lipoprotein</fullName>
    </recommendedName>
</protein>
<evidence type="ECO:0008006" key="3">
    <source>
        <dbReference type="Google" id="ProtNLM"/>
    </source>
</evidence>
<keyword evidence="1" id="KW-0732">Signal</keyword>
<dbReference type="PROSITE" id="PS51257">
    <property type="entry name" value="PROKAR_LIPOPROTEIN"/>
    <property type="match status" value="1"/>
</dbReference>
<dbReference type="AlphaFoldDB" id="A0A7D9D130"/>
<evidence type="ECO:0000313" key="2">
    <source>
        <dbReference type="EMBL" id="VUX54878.1"/>
    </source>
</evidence>
<feature type="chain" id="PRO_5028348376" description="Lipoprotein" evidence="1">
    <location>
        <begin position="20"/>
        <end position="134"/>
    </location>
</feature>
<gene>
    <name evidence="2" type="ORF">JTBB02_V1_20007</name>
</gene>
<sequence>MTKYEFLLPIALLLTSCMATTPTQTSTTSPGEDILAWYCYGSSYDAEYERRNHVFYAYSDSDEAFVNVHGDDVPAEFSMDGLDAQYAFGPDARSGRFDYLLTIQPDGRATYGDLESGRFSYSATYHCRKAANSR</sequence>
<organism evidence="2">
    <name type="scientific">uncultured Woeseiaceae bacterium</name>
    <dbReference type="NCBI Taxonomy" id="1983305"/>
    <lineage>
        <taxon>Bacteria</taxon>
        <taxon>Pseudomonadati</taxon>
        <taxon>Pseudomonadota</taxon>
        <taxon>Gammaproteobacteria</taxon>
        <taxon>Woeseiales</taxon>
        <taxon>Woeseiaceae</taxon>
        <taxon>environmental samples</taxon>
    </lineage>
</organism>